<reference evidence="3 4" key="1">
    <citation type="submission" date="2018-09" db="EMBL/GenBank/DDBJ databases">
        <title>Genomic investigation of the strawberry pathogen Phytophthora fragariae indicates pathogenicity is determined by transcriptional variation in three key races.</title>
        <authorList>
            <person name="Adams T.M."/>
            <person name="Armitage A.D."/>
            <person name="Sobczyk M.K."/>
            <person name="Bates H.J."/>
            <person name="Dunwell J.M."/>
            <person name="Nellist C.F."/>
            <person name="Harrison R.J."/>
        </authorList>
    </citation>
    <scope>NUCLEOTIDE SEQUENCE [LARGE SCALE GENOMIC DNA]</scope>
    <source>
        <strain evidence="1 3">SCRP249</strain>
        <strain evidence="2 4">SCRP324</strain>
    </source>
</reference>
<dbReference type="Proteomes" id="UP000429607">
    <property type="component" value="Unassembled WGS sequence"/>
</dbReference>
<evidence type="ECO:0000313" key="3">
    <source>
        <dbReference type="Proteomes" id="UP000429607"/>
    </source>
</evidence>
<dbReference type="EMBL" id="QXFV01004972">
    <property type="protein sequence ID" value="KAE8966919.1"/>
    <property type="molecule type" value="Genomic_DNA"/>
</dbReference>
<organism evidence="1 3">
    <name type="scientific">Phytophthora rubi</name>
    <dbReference type="NCBI Taxonomy" id="129364"/>
    <lineage>
        <taxon>Eukaryota</taxon>
        <taxon>Sar</taxon>
        <taxon>Stramenopiles</taxon>
        <taxon>Oomycota</taxon>
        <taxon>Peronosporomycetes</taxon>
        <taxon>Peronosporales</taxon>
        <taxon>Peronosporaceae</taxon>
        <taxon>Phytophthora</taxon>
    </lineage>
</organism>
<accession>A0A6A3HAW8</accession>
<evidence type="ECO:0000313" key="4">
    <source>
        <dbReference type="Proteomes" id="UP000435112"/>
    </source>
</evidence>
<sequence length="40" mass="4267">MPLSKTGMNILGTDPPERIDQCEDATALSAHPGYVPVLLD</sequence>
<comment type="caution">
    <text evidence="1">The sequence shown here is derived from an EMBL/GenBank/DDBJ whole genome shotgun (WGS) entry which is preliminary data.</text>
</comment>
<dbReference type="Proteomes" id="UP000435112">
    <property type="component" value="Unassembled WGS sequence"/>
</dbReference>
<proteinExistence type="predicted"/>
<dbReference type="EMBL" id="QXFU01004523">
    <property type="protein sequence ID" value="KAE8968347.1"/>
    <property type="molecule type" value="Genomic_DNA"/>
</dbReference>
<gene>
    <name evidence="1" type="ORF">PR001_g28253</name>
    <name evidence="2" type="ORF">PR002_g27783</name>
</gene>
<evidence type="ECO:0000313" key="2">
    <source>
        <dbReference type="EMBL" id="KAE8968347.1"/>
    </source>
</evidence>
<dbReference type="AlphaFoldDB" id="A0A6A3HAW8"/>
<protein>
    <submittedName>
        <fullName evidence="1">Uncharacterized protein</fullName>
    </submittedName>
</protein>
<dbReference type="OrthoDB" id="10270379at2759"/>
<evidence type="ECO:0000313" key="1">
    <source>
        <dbReference type="EMBL" id="KAE8966919.1"/>
    </source>
</evidence>
<name>A0A6A3HAW8_9STRA</name>